<dbReference type="InterPro" id="IPR044861">
    <property type="entry name" value="IPNS-like_FE2OG_OXY"/>
</dbReference>
<dbReference type="Pfam" id="PF14226">
    <property type="entry name" value="DIOX_N"/>
    <property type="match status" value="1"/>
</dbReference>
<dbReference type="InterPro" id="IPR005123">
    <property type="entry name" value="Oxoglu/Fe-dep_dioxygenase_dom"/>
</dbReference>
<dbReference type="InterPro" id="IPR050231">
    <property type="entry name" value="Iron_ascorbate_oxido_reductase"/>
</dbReference>
<keyword evidence="1" id="KW-0408">Iron</keyword>
<dbReference type="GO" id="GO:0016491">
    <property type="term" value="F:oxidoreductase activity"/>
    <property type="evidence" value="ECO:0007669"/>
    <property type="project" value="UniProtKB-KW"/>
</dbReference>
<reference evidence="3" key="1">
    <citation type="submission" date="2023-08" db="EMBL/GenBank/DDBJ databases">
        <authorList>
            <person name="Audoor S."/>
            <person name="Bilcke G."/>
        </authorList>
    </citation>
    <scope>NUCLEOTIDE SEQUENCE</scope>
</reference>
<comment type="similarity">
    <text evidence="1">Belongs to the iron/ascorbate-dependent oxidoreductase family.</text>
</comment>
<evidence type="ECO:0000259" key="2">
    <source>
        <dbReference type="PROSITE" id="PS51471"/>
    </source>
</evidence>
<comment type="caution">
    <text evidence="3">The sequence shown here is derived from an EMBL/GenBank/DDBJ whole genome shotgun (WGS) entry which is preliminary data.</text>
</comment>
<dbReference type="SUPFAM" id="SSF51197">
    <property type="entry name" value="Clavaminate synthase-like"/>
    <property type="match status" value="1"/>
</dbReference>
<dbReference type="Pfam" id="PF03171">
    <property type="entry name" value="2OG-FeII_Oxy"/>
    <property type="match status" value="1"/>
</dbReference>
<accession>A0AAD2G9T7</accession>
<dbReference type="Gene3D" id="2.60.120.330">
    <property type="entry name" value="B-lactam Antibiotic, Isopenicillin N Synthase, Chain"/>
    <property type="match status" value="1"/>
</dbReference>
<dbReference type="EMBL" id="CAKOGP040002313">
    <property type="protein sequence ID" value="CAJ1966804.1"/>
    <property type="molecule type" value="Genomic_DNA"/>
</dbReference>
<feature type="domain" description="Fe2OG dioxygenase" evidence="2">
    <location>
        <begin position="171"/>
        <end position="276"/>
    </location>
</feature>
<gene>
    <name evidence="3" type="ORF">CYCCA115_LOCUS22387</name>
</gene>
<organism evidence="3 4">
    <name type="scientific">Cylindrotheca closterium</name>
    <dbReference type="NCBI Taxonomy" id="2856"/>
    <lineage>
        <taxon>Eukaryota</taxon>
        <taxon>Sar</taxon>
        <taxon>Stramenopiles</taxon>
        <taxon>Ochrophyta</taxon>
        <taxon>Bacillariophyta</taxon>
        <taxon>Bacillariophyceae</taxon>
        <taxon>Bacillariophycidae</taxon>
        <taxon>Bacillariales</taxon>
        <taxon>Bacillariaceae</taxon>
        <taxon>Cylindrotheca</taxon>
    </lineage>
</organism>
<dbReference type="AlphaFoldDB" id="A0AAD2G9T7"/>
<keyword evidence="1" id="KW-0479">Metal-binding</keyword>
<keyword evidence="4" id="KW-1185">Reference proteome</keyword>
<dbReference type="InterPro" id="IPR026992">
    <property type="entry name" value="DIOX_N"/>
</dbReference>
<protein>
    <recommendedName>
        <fullName evidence="2">Fe2OG dioxygenase domain-containing protein</fullName>
    </recommendedName>
</protein>
<dbReference type="PANTHER" id="PTHR47990">
    <property type="entry name" value="2-OXOGLUTARATE (2OG) AND FE(II)-DEPENDENT OXYGENASE SUPERFAMILY PROTEIN-RELATED"/>
    <property type="match status" value="1"/>
</dbReference>
<dbReference type="GO" id="GO:0046872">
    <property type="term" value="F:metal ion binding"/>
    <property type="evidence" value="ECO:0007669"/>
    <property type="project" value="UniProtKB-KW"/>
</dbReference>
<keyword evidence="1" id="KW-0560">Oxidoreductase</keyword>
<evidence type="ECO:0000313" key="4">
    <source>
        <dbReference type="Proteomes" id="UP001295423"/>
    </source>
</evidence>
<evidence type="ECO:0000256" key="1">
    <source>
        <dbReference type="RuleBase" id="RU003682"/>
    </source>
</evidence>
<name>A0AAD2G9T7_9STRA</name>
<sequence length="357" mass="40692">MVTPAFPVIDLSAASSESELVERIAEACSEYGFFQVTSHGIDDDLIQAYQEQCELYFALPHETKLQWKRNERNARGYFDDELTKQRRDWKEALDFGVPGSRKWTIADDDPSNLCLDGWNQLPQEDVLPNFRSVVTKYFDACAELSDKISILMAKGIGQDESTPVLKGLRECHSSYLRSNYYPKCNETAEDGMKPLGISPHKDAGFLTVLLQDIDCHSLQVWKDEQWITIVPVPGAFTINTGDMAEVWSNGKYKAPLHRVVSDETKERYSAPFFYNPPYDALIAPLSSEPIFNPVLWGYFRAVRFAGDLTNLGIEIQIEDFLRDRNSKHIETQKLFEEQANFKTPFSVETFRSILISG</sequence>
<dbReference type="PROSITE" id="PS51471">
    <property type="entry name" value="FE2OG_OXY"/>
    <property type="match status" value="1"/>
</dbReference>
<proteinExistence type="inferred from homology"/>
<dbReference type="InterPro" id="IPR027443">
    <property type="entry name" value="IPNS-like_sf"/>
</dbReference>
<dbReference type="Proteomes" id="UP001295423">
    <property type="component" value="Unassembled WGS sequence"/>
</dbReference>
<evidence type="ECO:0000313" key="3">
    <source>
        <dbReference type="EMBL" id="CAJ1966804.1"/>
    </source>
</evidence>